<dbReference type="InterPro" id="IPR013087">
    <property type="entry name" value="Znf_C2H2_type"/>
</dbReference>
<feature type="domain" description="C2H2-type" evidence="6">
    <location>
        <begin position="262"/>
        <end position="291"/>
    </location>
</feature>
<reference evidence="7" key="1">
    <citation type="submission" date="2020-11" db="EMBL/GenBank/DDBJ databases">
        <authorList>
            <person name="Tran Van P."/>
        </authorList>
    </citation>
    <scope>NUCLEOTIDE SEQUENCE</scope>
</reference>
<keyword evidence="8" id="KW-1185">Reference proteome</keyword>
<feature type="domain" description="C2H2-type" evidence="6">
    <location>
        <begin position="101"/>
        <end position="131"/>
    </location>
</feature>
<dbReference type="PROSITE" id="PS50157">
    <property type="entry name" value="ZINC_FINGER_C2H2_2"/>
    <property type="match status" value="6"/>
</dbReference>
<feature type="domain" description="C2H2-type" evidence="6">
    <location>
        <begin position="162"/>
        <end position="191"/>
    </location>
</feature>
<sequence length="319" mass="38019">MKDQKRLNRKPNRVFKSKLIHCDYKDCDFKTQSDARLATHMKRHDNPKTEAYRQLRLDLNRRCYDSTTNTYSCGQSGCLKTFTNYNAVRDHMTYIHKSRDIVCDYADCNKVFKTKHLLRLHFNNMHKTDKPFKCPHNECGKEFAYRQRLDTHLVSHTTGRPFVCDFDGCAKSYKNRLSLTTHKRIHLSEPTIKCTVEGCYERFHAHKHMHKHRQTVHSIRPYKWRPPPGYKPTCLWPGCDFTSKTNYQLNVHQRTHTGEKPYACDWPECGHRFARRSHIKDHMNAHKNVKPYACHWPGCQHRCSHRSNVNIHYKQVHQK</sequence>
<dbReference type="AlphaFoldDB" id="A0A7R9L0U8"/>
<gene>
    <name evidence="7" type="ORF">OSB1V03_LOCUS13372</name>
</gene>
<evidence type="ECO:0000256" key="2">
    <source>
        <dbReference type="ARBA" id="ARBA00022737"/>
    </source>
</evidence>
<dbReference type="OrthoDB" id="2687452at2759"/>
<keyword evidence="1" id="KW-0479">Metal-binding</keyword>
<organism evidence="7">
    <name type="scientific">Medioppia subpectinata</name>
    <dbReference type="NCBI Taxonomy" id="1979941"/>
    <lineage>
        <taxon>Eukaryota</taxon>
        <taxon>Metazoa</taxon>
        <taxon>Ecdysozoa</taxon>
        <taxon>Arthropoda</taxon>
        <taxon>Chelicerata</taxon>
        <taxon>Arachnida</taxon>
        <taxon>Acari</taxon>
        <taxon>Acariformes</taxon>
        <taxon>Sarcoptiformes</taxon>
        <taxon>Oribatida</taxon>
        <taxon>Brachypylina</taxon>
        <taxon>Oppioidea</taxon>
        <taxon>Oppiidae</taxon>
        <taxon>Medioppia</taxon>
    </lineage>
</organism>
<dbReference type="Pfam" id="PF00096">
    <property type="entry name" value="zf-C2H2"/>
    <property type="match status" value="3"/>
</dbReference>
<dbReference type="EMBL" id="CAJPIZ010011892">
    <property type="protein sequence ID" value="CAG2113403.1"/>
    <property type="molecule type" value="Genomic_DNA"/>
</dbReference>
<dbReference type="GO" id="GO:0008270">
    <property type="term" value="F:zinc ion binding"/>
    <property type="evidence" value="ECO:0007669"/>
    <property type="project" value="UniProtKB-KW"/>
</dbReference>
<dbReference type="GO" id="GO:0005634">
    <property type="term" value="C:nucleus"/>
    <property type="evidence" value="ECO:0007669"/>
    <property type="project" value="UniProtKB-ARBA"/>
</dbReference>
<feature type="domain" description="C2H2-type" evidence="6">
    <location>
        <begin position="71"/>
        <end position="101"/>
    </location>
</feature>
<keyword evidence="4" id="KW-0862">Zinc</keyword>
<evidence type="ECO:0000256" key="3">
    <source>
        <dbReference type="ARBA" id="ARBA00022771"/>
    </source>
</evidence>
<dbReference type="GO" id="GO:0000981">
    <property type="term" value="F:DNA-binding transcription factor activity, RNA polymerase II-specific"/>
    <property type="evidence" value="ECO:0007669"/>
    <property type="project" value="TreeGrafter"/>
</dbReference>
<proteinExistence type="predicted"/>
<evidence type="ECO:0000313" key="8">
    <source>
        <dbReference type="Proteomes" id="UP000759131"/>
    </source>
</evidence>
<dbReference type="SUPFAM" id="SSF57667">
    <property type="entry name" value="beta-beta-alpha zinc fingers"/>
    <property type="match status" value="3"/>
</dbReference>
<feature type="domain" description="C2H2-type" evidence="6">
    <location>
        <begin position="132"/>
        <end position="161"/>
    </location>
</feature>
<dbReference type="PANTHER" id="PTHR19818">
    <property type="entry name" value="ZINC FINGER PROTEIN ZIC AND GLI"/>
    <property type="match status" value="1"/>
</dbReference>
<feature type="domain" description="C2H2-type" evidence="6">
    <location>
        <begin position="232"/>
        <end position="261"/>
    </location>
</feature>
<dbReference type="PROSITE" id="PS00028">
    <property type="entry name" value="ZINC_FINGER_C2H2_1"/>
    <property type="match status" value="7"/>
</dbReference>
<dbReference type="GO" id="GO:0000978">
    <property type="term" value="F:RNA polymerase II cis-regulatory region sequence-specific DNA binding"/>
    <property type="evidence" value="ECO:0007669"/>
    <property type="project" value="TreeGrafter"/>
</dbReference>
<protein>
    <recommendedName>
        <fullName evidence="6">C2H2-type domain-containing protein</fullName>
    </recommendedName>
</protein>
<dbReference type="EMBL" id="OC866467">
    <property type="protein sequence ID" value="CAD7632973.1"/>
    <property type="molecule type" value="Genomic_DNA"/>
</dbReference>
<dbReference type="InterPro" id="IPR036236">
    <property type="entry name" value="Znf_C2H2_sf"/>
</dbReference>
<keyword evidence="3 5" id="KW-0863">Zinc-finger</keyword>
<name>A0A7R9L0U8_9ACAR</name>
<evidence type="ECO:0000256" key="4">
    <source>
        <dbReference type="ARBA" id="ARBA00022833"/>
    </source>
</evidence>
<evidence type="ECO:0000259" key="6">
    <source>
        <dbReference type="PROSITE" id="PS50157"/>
    </source>
</evidence>
<dbReference type="FunFam" id="3.30.160.60:FF:002343">
    <property type="entry name" value="Zinc finger protein 33A"/>
    <property type="match status" value="1"/>
</dbReference>
<accession>A0A7R9L0U8</accession>
<dbReference type="FunFam" id="3.30.160.60:FF:000072">
    <property type="entry name" value="zinc finger protein 143 isoform X1"/>
    <property type="match status" value="1"/>
</dbReference>
<evidence type="ECO:0000313" key="7">
    <source>
        <dbReference type="EMBL" id="CAD7632973.1"/>
    </source>
</evidence>
<dbReference type="PANTHER" id="PTHR19818:SF139">
    <property type="entry name" value="PAIR-RULE PROTEIN ODD-PAIRED"/>
    <property type="match status" value="1"/>
</dbReference>
<dbReference type="Gene3D" id="3.30.160.60">
    <property type="entry name" value="Classic Zinc Finger"/>
    <property type="match status" value="6"/>
</dbReference>
<evidence type="ECO:0000256" key="1">
    <source>
        <dbReference type="ARBA" id="ARBA00022723"/>
    </source>
</evidence>
<dbReference type="GO" id="GO:0045944">
    <property type="term" value="P:positive regulation of transcription by RNA polymerase II"/>
    <property type="evidence" value="ECO:0007669"/>
    <property type="project" value="UniProtKB-ARBA"/>
</dbReference>
<dbReference type="InterPro" id="IPR050329">
    <property type="entry name" value="GLI_C2H2-zinc-finger"/>
</dbReference>
<dbReference type="SMART" id="SM00355">
    <property type="entry name" value="ZnF_C2H2"/>
    <property type="match status" value="9"/>
</dbReference>
<dbReference type="Proteomes" id="UP000759131">
    <property type="component" value="Unassembled WGS sequence"/>
</dbReference>
<evidence type="ECO:0000256" key="5">
    <source>
        <dbReference type="PROSITE-ProRule" id="PRU00042"/>
    </source>
</evidence>
<keyword evidence="2" id="KW-0677">Repeat</keyword>